<comment type="caution">
    <text evidence="6">The sequence shown here is derived from an EMBL/GenBank/DDBJ whole genome shotgun (WGS) entry which is preliminary data.</text>
</comment>
<dbReference type="InterPro" id="IPR011010">
    <property type="entry name" value="DNA_brk_join_enz"/>
</dbReference>
<dbReference type="HOGENOM" id="CLU_027562_17_6_9"/>
<evidence type="ECO:0000256" key="4">
    <source>
        <dbReference type="ARBA" id="ARBA00023172"/>
    </source>
</evidence>
<dbReference type="PANTHER" id="PTHR30349">
    <property type="entry name" value="PHAGE INTEGRASE-RELATED"/>
    <property type="match status" value="1"/>
</dbReference>
<dbReference type="InterPro" id="IPR010998">
    <property type="entry name" value="Integrase_recombinase_N"/>
</dbReference>
<evidence type="ECO:0000313" key="6">
    <source>
        <dbReference type="EMBL" id="EOK16327.1"/>
    </source>
</evidence>
<evidence type="ECO:0000259" key="5">
    <source>
        <dbReference type="PROSITE" id="PS51898"/>
    </source>
</evidence>
<protein>
    <recommendedName>
        <fullName evidence="5">Tyr recombinase domain-containing protein</fullName>
    </recommendedName>
</protein>
<dbReference type="GO" id="GO:0006310">
    <property type="term" value="P:DNA recombination"/>
    <property type="evidence" value="ECO:0007669"/>
    <property type="project" value="UniProtKB-KW"/>
</dbReference>
<sequence length="378" mass="43844">MANIKKYTKKDGSTAYMFNAYLGIDPLTGKSKRTTKRGFRTQKEAKLALAQLQLEIESGGFVKQDYSRFKDVYELWYAQYVNSVKKSTAQRVEYYFVKQILPIFGELKINKITPAFCQNAVNEWFSTSRSCSALKIYTSKVFGFAINQHLITDNPMNRIIMPRKQRTLPKLKEQKFLDKEQLNNLLSVIQSNETYQSFVMFRLLAFTGIRKGELLALVWEDINLQEETLSINKSVSSLIDGPIITSTKTIASERKISIDPPTLDYLKIWKLKQKKLLLSRGIRVKSNDRQLIFSNQKNEILYHNYLKEILDKYPEYQITVHSFRHTHSSLLFEAGASIKQVQERLGHADIKTTLDIYTHVTKSVEKDTPNIFLKYMNS</sequence>
<evidence type="ECO:0000256" key="1">
    <source>
        <dbReference type="ARBA" id="ARBA00008857"/>
    </source>
</evidence>
<comment type="similarity">
    <text evidence="1">Belongs to the 'phage' integrase family.</text>
</comment>
<keyword evidence="2" id="KW-0229">DNA integration</keyword>
<dbReference type="CDD" id="cd01189">
    <property type="entry name" value="INT_ICEBs1_C_like"/>
    <property type="match status" value="1"/>
</dbReference>
<dbReference type="InterPro" id="IPR002104">
    <property type="entry name" value="Integrase_catalytic"/>
</dbReference>
<feature type="domain" description="Tyr recombinase" evidence="5">
    <location>
        <begin position="172"/>
        <end position="370"/>
    </location>
</feature>
<dbReference type="InterPro" id="IPR004107">
    <property type="entry name" value="Integrase_SAM-like_N"/>
</dbReference>
<name>R3IEP1_ENTFL</name>
<dbReference type="PATRIC" id="fig|1169311.3.peg.232"/>
<dbReference type="PANTHER" id="PTHR30349:SF64">
    <property type="entry name" value="PROPHAGE INTEGRASE INTD-RELATED"/>
    <property type="match status" value="1"/>
</dbReference>
<dbReference type="Pfam" id="PF00589">
    <property type="entry name" value="Phage_integrase"/>
    <property type="match status" value="1"/>
</dbReference>
<evidence type="ECO:0000256" key="3">
    <source>
        <dbReference type="ARBA" id="ARBA00023125"/>
    </source>
</evidence>
<dbReference type="GO" id="GO:0003677">
    <property type="term" value="F:DNA binding"/>
    <property type="evidence" value="ECO:0007669"/>
    <property type="project" value="UniProtKB-KW"/>
</dbReference>
<dbReference type="InterPro" id="IPR028259">
    <property type="entry name" value="AP2-like_int_N"/>
</dbReference>
<organism evidence="6 7">
    <name type="scientific">Enterococcus faecalis ATCC 6055</name>
    <dbReference type="NCBI Taxonomy" id="1169311"/>
    <lineage>
        <taxon>Bacteria</taxon>
        <taxon>Bacillati</taxon>
        <taxon>Bacillota</taxon>
        <taxon>Bacilli</taxon>
        <taxon>Lactobacillales</taxon>
        <taxon>Enterococcaceae</taxon>
        <taxon>Enterococcus</taxon>
    </lineage>
</organism>
<dbReference type="Gene3D" id="1.10.150.130">
    <property type="match status" value="1"/>
</dbReference>
<dbReference type="PROSITE" id="PS51898">
    <property type="entry name" value="TYR_RECOMBINASE"/>
    <property type="match status" value="1"/>
</dbReference>
<dbReference type="GO" id="GO:0015074">
    <property type="term" value="P:DNA integration"/>
    <property type="evidence" value="ECO:0007669"/>
    <property type="project" value="UniProtKB-KW"/>
</dbReference>
<evidence type="ECO:0000256" key="2">
    <source>
        <dbReference type="ARBA" id="ARBA00022908"/>
    </source>
</evidence>
<dbReference type="InterPro" id="IPR013762">
    <property type="entry name" value="Integrase-like_cat_sf"/>
</dbReference>
<dbReference type="Pfam" id="PF14659">
    <property type="entry name" value="Phage_int_SAM_3"/>
    <property type="match status" value="1"/>
</dbReference>
<dbReference type="Proteomes" id="UP000013638">
    <property type="component" value="Unassembled WGS sequence"/>
</dbReference>
<keyword evidence="3" id="KW-0238">DNA-binding</keyword>
<reference evidence="6 7" key="1">
    <citation type="submission" date="2013-02" db="EMBL/GenBank/DDBJ databases">
        <title>The Genome Sequence of Enterococcus faecalis ATCC_6055.</title>
        <authorList>
            <consortium name="The Broad Institute Genome Sequencing Platform"/>
            <consortium name="The Broad Institute Genome Sequencing Center for Infectious Disease"/>
            <person name="Earl A.M."/>
            <person name="Gilmore M.S."/>
            <person name="Lebreton F."/>
            <person name="Walker B."/>
            <person name="Young S.K."/>
            <person name="Zeng Q."/>
            <person name="Gargeya S."/>
            <person name="Fitzgerald M."/>
            <person name="Haas B."/>
            <person name="Abouelleil A."/>
            <person name="Alvarado L."/>
            <person name="Arachchi H.M."/>
            <person name="Berlin A.M."/>
            <person name="Chapman S.B."/>
            <person name="Dewar J."/>
            <person name="Goldberg J."/>
            <person name="Griggs A."/>
            <person name="Gujja S."/>
            <person name="Hansen M."/>
            <person name="Howarth C."/>
            <person name="Imamovic A."/>
            <person name="Larimer J."/>
            <person name="McCowan C."/>
            <person name="Murphy C."/>
            <person name="Neiman D."/>
            <person name="Pearson M."/>
            <person name="Priest M."/>
            <person name="Roberts A."/>
            <person name="Saif S."/>
            <person name="Shea T."/>
            <person name="Sisk P."/>
            <person name="Sykes S."/>
            <person name="Wortman J."/>
            <person name="Nusbaum C."/>
            <person name="Birren B."/>
        </authorList>
    </citation>
    <scope>NUCLEOTIDE SEQUENCE [LARGE SCALE GENOMIC DNA]</scope>
    <source>
        <strain evidence="6 7">ATCC 6055</strain>
    </source>
</reference>
<accession>R3IEP1</accession>
<proteinExistence type="inferred from homology"/>
<keyword evidence="4" id="KW-0233">DNA recombination</keyword>
<dbReference type="InterPro" id="IPR050090">
    <property type="entry name" value="Tyrosine_recombinase_XerCD"/>
</dbReference>
<evidence type="ECO:0000313" key="7">
    <source>
        <dbReference type="Proteomes" id="UP000013638"/>
    </source>
</evidence>
<dbReference type="EMBL" id="ASDZ01000003">
    <property type="protein sequence ID" value="EOK16327.1"/>
    <property type="molecule type" value="Genomic_DNA"/>
</dbReference>
<dbReference type="Pfam" id="PF14657">
    <property type="entry name" value="Arm-DNA-bind_4"/>
    <property type="match status" value="1"/>
</dbReference>
<dbReference type="AlphaFoldDB" id="R3IEP1"/>
<gene>
    <name evidence="6" type="ORF">WOU_00229</name>
</gene>
<dbReference type="RefSeq" id="WP_010828465.1">
    <property type="nucleotide sequence ID" value="NZ_KB944840.1"/>
</dbReference>
<dbReference type="SUPFAM" id="SSF56349">
    <property type="entry name" value="DNA breaking-rejoining enzymes"/>
    <property type="match status" value="1"/>
</dbReference>
<dbReference type="Gene3D" id="1.10.443.10">
    <property type="entry name" value="Intergrase catalytic core"/>
    <property type="match status" value="1"/>
</dbReference>